<gene>
    <name evidence="1" type="ORF">HPU229334_06595</name>
</gene>
<organism evidence="1 2">
    <name type="scientific">Helicobacter pullorum</name>
    <dbReference type="NCBI Taxonomy" id="35818"/>
    <lineage>
        <taxon>Bacteria</taxon>
        <taxon>Pseudomonadati</taxon>
        <taxon>Campylobacterota</taxon>
        <taxon>Epsilonproteobacteria</taxon>
        <taxon>Campylobacterales</taxon>
        <taxon>Helicobacteraceae</taxon>
        <taxon>Helicobacter</taxon>
    </lineage>
</organism>
<protein>
    <submittedName>
        <fullName evidence="1">Uncharacterized protein</fullName>
    </submittedName>
</protein>
<dbReference type="EMBL" id="JNOC01000034">
    <property type="protein sequence ID" value="KPH55724.1"/>
    <property type="molecule type" value="Genomic_DNA"/>
</dbReference>
<evidence type="ECO:0000313" key="1">
    <source>
        <dbReference type="EMBL" id="KPH55724.1"/>
    </source>
</evidence>
<dbReference type="GO" id="GO:0009288">
    <property type="term" value="C:bacterial-type flagellum"/>
    <property type="evidence" value="ECO:0007669"/>
    <property type="project" value="InterPro"/>
</dbReference>
<name>A0A0N1ED67_9HELI</name>
<dbReference type="InterPro" id="IPR012823">
    <property type="entry name" value="Flagell_FliJ"/>
</dbReference>
<evidence type="ECO:0000313" key="2">
    <source>
        <dbReference type="Proteomes" id="UP000037997"/>
    </source>
</evidence>
<dbReference type="AlphaFoldDB" id="A0A0N1ED67"/>
<comment type="caution">
    <text evidence="1">The sequence shown here is derived from an EMBL/GenBank/DDBJ whole genome shotgun (WGS) entry which is preliminary data.</text>
</comment>
<dbReference type="Pfam" id="PF02050">
    <property type="entry name" value="FliJ"/>
    <property type="match status" value="1"/>
</dbReference>
<proteinExistence type="predicted"/>
<dbReference type="PATRIC" id="fig|35818.11.peg.1301"/>
<dbReference type="STRING" id="35818.HPU229336_08580"/>
<accession>A0A0N1ED67</accession>
<sequence length="142" mass="16965">MKTKFTQLVVLRKKKVDEAELMLQKNAQKIIDKQAEIDALIREFATLEEPKNGVYQAFLTFVHHKNEYRETIDFKMGELALLKKQKQELQEYFKMQNVEYEKAKYLDGLEVKKILDKIRRQESKDLDEISVMLYANHHKEQS</sequence>
<dbReference type="GO" id="GO:0071973">
    <property type="term" value="P:bacterial-type flagellum-dependent cell motility"/>
    <property type="evidence" value="ECO:0007669"/>
    <property type="project" value="InterPro"/>
</dbReference>
<dbReference type="RefSeq" id="WP_054198018.1">
    <property type="nucleotide sequence ID" value="NZ_JNOC01000034.1"/>
</dbReference>
<reference evidence="1 2" key="1">
    <citation type="submission" date="2014-06" db="EMBL/GenBank/DDBJ databases">
        <title>Helicobacter pullorum isolates in fresh chicken meat - phenotypic and genotypic features.</title>
        <authorList>
            <person name="Borges V."/>
            <person name="Santos A."/>
            <person name="Correia C.B."/>
            <person name="Saraiva M."/>
            <person name="Menard A."/>
            <person name="Vieira L."/>
            <person name="Sampaio D.A."/>
            <person name="Gomes J.P."/>
            <person name="Oleastro M."/>
        </authorList>
    </citation>
    <scope>NUCLEOTIDE SEQUENCE [LARGE SCALE GENOMIC DNA]</scope>
    <source>
        <strain evidence="1 2">229334/12</strain>
    </source>
</reference>
<dbReference type="Proteomes" id="UP000037997">
    <property type="component" value="Unassembled WGS sequence"/>
</dbReference>
<dbReference type="OrthoDB" id="5328666at2"/>